<evidence type="ECO:0008006" key="3">
    <source>
        <dbReference type="Google" id="ProtNLM"/>
    </source>
</evidence>
<keyword evidence="2" id="KW-1185">Reference proteome</keyword>
<dbReference type="PANTHER" id="PTHR47843:SF5">
    <property type="entry name" value="BTB_POZ DOMAIN PROTEIN"/>
    <property type="match status" value="1"/>
</dbReference>
<sequence length="239" mass="26922">MAEAAREQALASLKGFREREEYSDLVLTCGVDVDWTKETETGKIDLPDDDGEAVKLLVQYLYEADYEPKISDALVGKIYKASGFSYGFPHNCHSCELYYPDRNICPHHTCGQHCDYDCHAFACKICTPLIEGSASQLLTHAQLYELADKYSVVGLKALCQEKFKRACLHFWNDENFSVAANYVFSTTPDHEKGLRDIVSTTISKHMILLKKPEIEALMTEFNGLAFGLLKTKAAESNWI</sequence>
<protein>
    <recommendedName>
        <fullName evidence="3">BTB domain-containing protein</fullName>
    </recommendedName>
</protein>
<accession>A0AAN6RLQ8</accession>
<evidence type="ECO:0000313" key="2">
    <source>
        <dbReference type="Proteomes" id="UP001280581"/>
    </source>
</evidence>
<dbReference type="AlphaFoldDB" id="A0AAN6RLQ8"/>
<name>A0AAN6RLQ8_9PLEO</name>
<organism evidence="1 2">
    <name type="scientific">Pseudopithomyces chartarum</name>
    <dbReference type="NCBI Taxonomy" id="1892770"/>
    <lineage>
        <taxon>Eukaryota</taxon>
        <taxon>Fungi</taxon>
        <taxon>Dikarya</taxon>
        <taxon>Ascomycota</taxon>
        <taxon>Pezizomycotina</taxon>
        <taxon>Dothideomycetes</taxon>
        <taxon>Pleosporomycetidae</taxon>
        <taxon>Pleosporales</taxon>
        <taxon>Massarineae</taxon>
        <taxon>Didymosphaeriaceae</taxon>
        <taxon>Pseudopithomyces</taxon>
    </lineage>
</organism>
<dbReference type="Proteomes" id="UP001280581">
    <property type="component" value="Unassembled WGS sequence"/>
</dbReference>
<evidence type="ECO:0000313" key="1">
    <source>
        <dbReference type="EMBL" id="KAK3215706.1"/>
    </source>
</evidence>
<reference evidence="1 2" key="1">
    <citation type="submission" date="2021-02" db="EMBL/GenBank/DDBJ databases">
        <title>Genome assembly of Pseudopithomyces chartarum.</title>
        <authorList>
            <person name="Jauregui R."/>
            <person name="Singh J."/>
            <person name="Voisey C."/>
        </authorList>
    </citation>
    <scope>NUCLEOTIDE SEQUENCE [LARGE SCALE GENOMIC DNA]</scope>
    <source>
        <strain evidence="1 2">AGR01</strain>
    </source>
</reference>
<gene>
    <name evidence="1" type="ORF">GRF29_8g802564</name>
</gene>
<comment type="caution">
    <text evidence="1">The sequence shown here is derived from an EMBL/GenBank/DDBJ whole genome shotgun (WGS) entry which is preliminary data.</text>
</comment>
<proteinExistence type="predicted"/>
<dbReference type="Gene3D" id="3.30.710.10">
    <property type="entry name" value="Potassium Channel Kv1.1, Chain A"/>
    <property type="match status" value="1"/>
</dbReference>
<dbReference type="InterPro" id="IPR011333">
    <property type="entry name" value="SKP1/BTB/POZ_sf"/>
</dbReference>
<dbReference type="EMBL" id="WVTA01000002">
    <property type="protein sequence ID" value="KAK3215706.1"/>
    <property type="molecule type" value="Genomic_DNA"/>
</dbReference>
<dbReference type="PANTHER" id="PTHR47843">
    <property type="entry name" value="BTB DOMAIN-CONTAINING PROTEIN-RELATED"/>
    <property type="match status" value="1"/>
</dbReference>